<feature type="region of interest" description="Disordered" evidence="9">
    <location>
        <begin position="1"/>
        <end position="22"/>
    </location>
</feature>
<evidence type="ECO:0000256" key="3">
    <source>
        <dbReference type="ARBA" id="ARBA00018689"/>
    </source>
</evidence>
<evidence type="ECO:0000256" key="5">
    <source>
        <dbReference type="ARBA" id="ARBA00022552"/>
    </source>
</evidence>
<dbReference type="GO" id="GO:0000462">
    <property type="term" value="P:maturation of SSU-rRNA from tricistronic rRNA transcript (SSU-rRNA, 5.8S rRNA, LSU-rRNA)"/>
    <property type="evidence" value="ECO:0007669"/>
    <property type="project" value="EnsemblFungi"/>
</dbReference>
<feature type="region of interest" description="Disordered" evidence="9">
    <location>
        <begin position="200"/>
        <end position="225"/>
    </location>
</feature>
<feature type="coiled-coil region" evidence="8">
    <location>
        <begin position="27"/>
        <end position="73"/>
    </location>
</feature>
<dbReference type="eggNOG" id="KOG4484">
    <property type="taxonomic scope" value="Eukaryota"/>
</dbReference>
<gene>
    <name evidence="10" type="primary">KNAG0K00260</name>
    <name evidence="10" type="ordered locus">KNAG_0K00260</name>
</gene>
<keyword evidence="6 8" id="KW-0175">Coiled coil</keyword>
<accession>J7S9Z5</accession>
<dbReference type="KEGG" id="kng:KNAG_0K00260"/>
<dbReference type="OMA" id="KPHRIQE"/>
<dbReference type="Pfam" id="PF10153">
    <property type="entry name" value="Efg1"/>
    <property type="match status" value="1"/>
</dbReference>
<organism evidence="10 11">
    <name type="scientific">Huiozyma naganishii (strain ATCC MYA-139 / BCRC 22969 / CBS 8797 / KCTC 17520 / NBRC 10181 / NCYC 3082 / Yp74L-3)</name>
    <name type="common">Yeast</name>
    <name type="synonym">Kazachstania naganishii</name>
    <dbReference type="NCBI Taxonomy" id="1071383"/>
    <lineage>
        <taxon>Eukaryota</taxon>
        <taxon>Fungi</taxon>
        <taxon>Dikarya</taxon>
        <taxon>Ascomycota</taxon>
        <taxon>Saccharomycotina</taxon>
        <taxon>Saccharomycetes</taxon>
        <taxon>Saccharomycetales</taxon>
        <taxon>Saccharomycetaceae</taxon>
        <taxon>Huiozyma</taxon>
    </lineage>
</organism>
<keyword evidence="7" id="KW-0539">Nucleus</keyword>
<dbReference type="InterPro" id="IPR019310">
    <property type="entry name" value="Efg1"/>
</dbReference>
<dbReference type="EMBL" id="HE978324">
    <property type="protein sequence ID" value="CCK72394.1"/>
    <property type="molecule type" value="Genomic_DNA"/>
</dbReference>
<evidence type="ECO:0000256" key="1">
    <source>
        <dbReference type="ARBA" id="ARBA00004604"/>
    </source>
</evidence>
<dbReference type="PANTHER" id="PTHR33911">
    <property type="entry name" value="RRNA-PROCESSING PROTEIN EFG1"/>
    <property type="match status" value="1"/>
</dbReference>
<dbReference type="Proteomes" id="UP000006310">
    <property type="component" value="Chromosome 11"/>
</dbReference>
<dbReference type="GO" id="GO:0000321">
    <property type="term" value="P:re-entry into mitotic cell cycle after pheromone arrest"/>
    <property type="evidence" value="ECO:0007669"/>
    <property type="project" value="EnsemblFungi"/>
</dbReference>
<comment type="similarity">
    <text evidence="2">Belongs to the EFG1 family.</text>
</comment>
<reference evidence="11" key="2">
    <citation type="submission" date="2012-08" db="EMBL/GenBank/DDBJ databases">
        <title>Genome sequence of Kazachstania naganishii.</title>
        <authorList>
            <person name="Gordon J.L."/>
            <person name="Armisen D."/>
            <person name="Proux-Wera E."/>
            <person name="OhEigeartaigh S.S."/>
            <person name="Byrne K.P."/>
            <person name="Wolfe K.H."/>
        </authorList>
    </citation>
    <scope>NUCLEOTIDE SEQUENCE [LARGE SCALE GENOMIC DNA]</scope>
    <source>
        <strain evidence="11">ATCC MYA-139 / BCRC 22969 / CBS 8797 / CCRC 22969 / KCTC 17520 / NBRC 10181 / NCYC 3082</strain>
    </source>
</reference>
<proteinExistence type="inferred from homology"/>
<sequence length="225" mass="26430">MPPKGKSRVNRRSGPSLEMSQYLDAGANKIKKRIRDLERLLSKKRDMLPDTVIIEKERTLQALYVELENVELKQKAKKIAAKYHMVRFFERKKALRRYKQAVKEFEEDPEKKKLKKQMQQREIDLCYVVNFPKVEKYLALYASEGDEPTDSKTTQKRDAFRKLVAKELKKGTLPVPLEDILKGKKLEKDSIGVSLESRKTRKIKQHKVKAEVENSSEEEEDDFFE</sequence>
<keyword evidence="5" id="KW-0698">rRNA processing</keyword>
<dbReference type="InterPro" id="IPR050786">
    <property type="entry name" value="EFG1_rRNA-proc"/>
</dbReference>
<evidence type="ECO:0000256" key="6">
    <source>
        <dbReference type="ARBA" id="ARBA00023054"/>
    </source>
</evidence>
<feature type="compositionally biased region" description="Basic residues" evidence="9">
    <location>
        <begin position="1"/>
        <end position="11"/>
    </location>
</feature>
<dbReference type="OrthoDB" id="47732at2759"/>
<reference evidence="10 11" key="1">
    <citation type="journal article" date="2011" name="Proc. Natl. Acad. Sci. U.S.A.">
        <title>Evolutionary erosion of yeast sex chromosomes by mating-type switching accidents.</title>
        <authorList>
            <person name="Gordon J.L."/>
            <person name="Armisen D."/>
            <person name="Proux-Wera E."/>
            <person name="Oheigeartaigh S.S."/>
            <person name="Byrne K.P."/>
            <person name="Wolfe K.H."/>
        </authorList>
    </citation>
    <scope>NUCLEOTIDE SEQUENCE [LARGE SCALE GENOMIC DNA]</scope>
    <source>
        <strain evidence="11">ATCC MYA-139 / BCRC 22969 / CBS 8797 / CCRC 22969 / KCTC 17520 / NBRC 10181 / NCYC 3082</strain>
    </source>
</reference>
<dbReference type="GO" id="GO:0005730">
    <property type="term" value="C:nucleolus"/>
    <property type="evidence" value="ECO:0007669"/>
    <property type="project" value="UniProtKB-SubCell"/>
</dbReference>
<protein>
    <recommendedName>
        <fullName evidence="3">rRNA-processing protein EFG1</fullName>
    </recommendedName>
    <alternativeName>
        <fullName evidence="4">rRNA-processing protein efg1</fullName>
    </alternativeName>
</protein>
<dbReference type="GO" id="GO:0030688">
    <property type="term" value="C:preribosome, small subunit precursor"/>
    <property type="evidence" value="ECO:0007669"/>
    <property type="project" value="EnsemblFungi"/>
</dbReference>
<dbReference type="AlphaFoldDB" id="J7S9Z5"/>
<feature type="compositionally biased region" description="Acidic residues" evidence="9">
    <location>
        <begin position="214"/>
        <end position="225"/>
    </location>
</feature>
<evidence type="ECO:0000256" key="2">
    <source>
        <dbReference type="ARBA" id="ARBA00006916"/>
    </source>
</evidence>
<name>J7S9Z5_HUIN7</name>
<comment type="subcellular location">
    <subcellularLocation>
        <location evidence="1">Nucleus</location>
        <location evidence="1">Nucleolus</location>
    </subcellularLocation>
</comment>
<dbReference type="HOGENOM" id="CLU_066912_2_0_1"/>
<evidence type="ECO:0000313" key="10">
    <source>
        <dbReference type="EMBL" id="CCK72394.1"/>
    </source>
</evidence>
<dbReference type="GO" id="GO:0071027">
    <property type="term" value="P:nuclear RNA surveillance"/>
    <property type="evidence" value="ECO:0007669"/>
    <property type="project" value="EnsemblFungi"/>
</dbReference>
<evidence type="ECO:0000313" key="11">
    <source>
        <dbReference type="Proteomes" id="UP000006310"/>
    </source>
</evidence>
<evidence type="ECO:0000256" key="7">
    <source>
        <dbReference type="ARBA" id="ARBA00023242"/>
    </source>
</evidence>
<evidence type="ECO:0000256" key="9">
    <source>
        <dbReference type="SAM" id="MobiDB-lite"/>
    </source>
</evidence>
<dbReference type="STRING" id="1071383.J7S9Z5"/>
<evidence type="ECO:0000256" key="4">
    <source>
        <dbReference type="ARBA" id="ARBA00019827"/>
    </source>
</evidence>
<keyword evidence="11" id="KW-1185">Reference proteome</keyword>
<dbReference type="GeneID" id="34528161"/>
<dbReference type="RefSeq" id="XP_022466639.1">
    <property type="nucleotide sequence ID" value="XM_022610332.1"/>
</dbReference>
<dbReference type="PANTHER" id="PTHR33911:SF1">
    <property type="entry name" value="RRNA-PROCESSING PROTEIN EFG1"/>
    <property type="match status" value="1"/>
</dbReference>
<evidence type="ECO:0000256" key="8">
    <source>
        <dbReference type="SAM" id="Coils"/>
    </source>
</evidence>